<reference evidence="1 2" key="1">
    <citation type="journal article" date="2016" name="Nat. Biotechnol.">
        <title>Measurement of bacterial replication rates in microbial communities.</title>
        <authorList>
            <person name="Brown C.T."/>
            <person name="Olm M.R."/>
            <person name="Thomas B.C."/>
            <person name="Banfield J.F."/>
        </authorList>
    </citation>
    <scope>NUCLEOTIDE SEQUENCE [LARGE SCALE GENOMIC DNA]</scope>
    <source>
        <strain evidence="1">45_41</strain>
    </source>
</reference>
<evidence type="ECO:0000313" key="1">
    <source>
        <dbReference type="EMBL" id="OKZ28839.1"/>
    </source>
</evidence>
<dbReference type="InterPro" id="IPR027848">
    <property type="entry name" value="DUF4494"/>
</dbReference>
<dbReference type="SUPFAM" id="SSF51206">
    <property type="entry name" value="cAMP-binding domain-like"/>
    <property type="match status" value="1"/>
</dbReference>
<dbReference type="InterPro" id="IPR018490">
    <property type="entry name" value="cNMP-bd_dom_sf"/>
</dbReference>
<dbReference type="EMBL" id="MNQU01000332">
    <property type="protein sequence ID" value="OKZ28839.1"/>
    <property type="molecule type" value="Genomic_DNA"/>
</dbReference>
<gene>
    <name evidence="1" type="ORF">BHV79_17755</name>
</gene>
<dbReference type="Proteomes" id="UP000186549">
    <property type="component" value="Unassembled WGS sequence"/>
</dbReference>
<sequence>MLYEFKLKVNKVNEKGDEKEVAEHYITDDELFGHVELKGNELYNGDCDVFAISRSKIREIVNEKQEDEFFYKVTLVEIFVDDNGKEKENKYYVLIAAKDMDDANRKAAEYMKQGLQDMKLDAIAKTKILDLI</sequence>
<organism evidence="1 2">
    <name type="scientific">Bacteroides uniformis</name>
    <dbReference type="NCBI Taxonomy" id="820"/>
    <lineage>
        <taxon>Bacteria</taxon>
        <taxon>Pseudomonadati</taxon>
        <taxon>Bacteroidota</taxon>
        <taxon>Bacteroidia</taxon>
        <taxon>Bacteroidales</taxon>
        <taxon>Bacteroidaceae</taxon>
        <taxon>Bacteroides</taxon>
    </lineage>
</organism>
<accession>A0A1Q6HQR1</accession>
<comment type="caution">
    <text evidence="1">The sequence shown here is derived from an EMBL/GenBank/DDBJ whole genome shotgun (WGS) entry which is preliminary data.</text>
</comment>
<dbReference type="Pfam" id="PF14902">
    <property type="entry name" value="DUF4494"/>
    <property type="match status" value="1"/>
</dbReference>
<evidence type="ECO:0008006" key="3">
    <source>
        <dbReference type="Google" id="ProtNLM"/>
    </source>
</evidence>
<evidence type="ECO:0000313" key="2">
    <source>
        <dbReference type="Proteomes" id="UP000186549"/>
    </source>
</evidence>
<protein>
    <recommendedName>
        <fullName evidence="3">DUF4494 domain-containing protein</fullName>
    </recommendedName>
</protein>
<dbReference type="AlphaFoldDB" id="A0A1Q6HQR1"/>
<proteinExistence type="predicted"/>
<name>A0A1Q6HQR1_BACUN</name>